<evidence type="ECO:0000313" key="2">
    <source>
        <dbReference type="Proteomes" id="UP000827092"/>
    </source>
</evidence>
<dbReference type="AlphaFoldDB" id="A0AAV6VVG6"/>
<dbReference type="EMBL" id="JAFNEN010000015">
    <property type="protein sequence ID" value="KAG8200560.1"/>
    <property type="molecule type" value="Genomic_DNA"/>
</dbReference>
<protein>
    <submittedName>
        <fullName evidence="1">Uncharacterized protein</fullName>
    </submittedName>
</protein>
<comment type="caution">
    <text evidence="1">The sequence shown here is derived from an EMBL/GenBank/DDBJ whole genome shotgun (WGS) entry which is preliminary data.</text>
</comment>
<organism evidence="1 2">
    <name type="scientific">Oedothorax gibbosus</name>
    <dbReference type="NCBI Taxonomy" id="931172"/>
    <lineage>
        <taxon>Eukaryota</taxon>
        <taxon>Metazoa</taxon>
        <taxon>Ecdysozoa</taxon>
        <taxon>Arthropoda</taxon>
        <taxon>Chelicerata</taxon>
        <taxon>Arachnida</taxon>
        <taxon>Araneae</taxon>
        <taxon>Araneomorphae</taxon>
        <taxon>Entelegynae</taxon>
        <taxon>Araneoidea</taxon>
        <taxon>Linyphiidae</taxon>
        <taxon>Erigoninae</taxon>
        <taxon>Oedothorax</taxon>
    </lineage>
</organism>
<sequence>MFLSHPIRLTRGFVSYQSSLCVRQEFLSSLLFASNLPFLGDAWTPVADRSVVFSCRQVATRDLSPEIIVLRLLDGWCSF</sequence>
<gene>
    <name evidence="1" type="ORF">JTE90_000633</name>
</gene>
<dbReference type="Proteomes" id="UP000827092">
    <property type="component" value="Unassembled WGS sequence"/>
</dbReference>
<keyword evidence="2" id="KW-1185">Reference proteome</keyword>
<name>A0AAV6VVG6_9ARAC</name>
<proteinExistence type="predicted"/>
<accession>A0AAV6VVG6</accession>
<reference evidence="1 2" key="1">
    <citation type="journal article" date="2022" name="Nat. Ecol. Evol.">
        <title>A masculinizing supergene underlies an exaggerated male reproductive morph in a spider.</title>
        <authorList>
            <person name="Hendrickx F."/>
            <person name="De Corte Z."/>
            <person name="Sonet G."/>
            <person name="Van Belleghem S.M."/>
            <person name="Kostlbacher S."/>
            <person name="Vangestel C."/>
        </authorList>
    </citation>
    <scope>NUCLEOTIDE SEQUENCE [LARGE SCALE GENOMIC DNA]</scope>
    <source>
        <strain evidence="1">W744_W776</strain>
    </source>
</reference>
<evidence type="ECO:0000313" key="1">
    <source>
        <dbReference type="EMBL" id="KAG8200560.1"/>
    </source>
</evidence>